<dbReference type="SUPFAM" id="SSF53098">
    <property type="entry name" value="Ribonuclease H-like"/>
    <property type="match status" value="1"/>
</dbReference>
<feature type="compositionally biased region" description="Polar residues" evidence="1">
    <location>
        <begin position="167"/>
        <end position="188"/>
    </location>
</feature>
<evidence type="ECO:0000313" key="3">
    <source>
        <dbReference type="Proteomes" id="UP001516400"/>
    </source>
</evidence>
<comment type="caution">
    <text evidence="2">The sequence shown here is derived from an EMBL/GenBank/DDBJ whole genome shotgun (WGS) entry which is preliminary data.</text>
</comment>
<dbReference type="Proteomes" id="UP001516400">
    <property type="component" value="Unassembled WGS sequence"/>
</dbReference>
<dbReference type="AlphaFoldDB" id="A0ABD2MV71"/>
<evidence type="ECO:0000256" key="1">
    <source>
        <dbReference type="SAM" id="MobiDB-lite"/>
    </source>
</evidence>
<keyword evidence="3" id="KW-1185">Reference proteome</keyword>
<gene>
    <name evidence="2" type="ORF">HHI36_009205</name>
</gene>
<reference evidence="2 3" key="1">
    <citation type="journal article" date="2021" name="BMC Biol.">
        <title>Horizontally acquired antibacterial genes associated with adaptive radiation of ladybird beetles.</title>
        <authorList>
            <person name="Li H.S."/>
            <person name="Tang X.F."/>
            <person name="Huang Y.H."/>
            <person name="Xu Z.Y."/>
            <person name="Chen M.L."/>
            <person name="Du X.Y."/>
            <person name="Qiu B.Y."/>
            <person name="Chen P.T."/>
            <person name="Zhang W."/>
            <person name="Slipinski A."/>
            <person name="Escalona H.E."/>
            <person name="Waterhouse R.M."/>
            <person name="Zwick A."/>
            <person name="Pang H."/>
        </authorList>
    </citation>
    <scope>NUCLEOTIDE SEQUENCE [LARGE SCALE GENOMIC DNA]</scope>
    <source>
        <strain evidence="2">SYSU2018</strain>
    </source>
</reference>
<organism evidence="2 3">
    <name type="scientific">Cryptolaemus montrouzieri</name>
    <dbReference type="NCBI Taxonomy" id="559131"/>
    <lineage>
        <taxon>Eukaryota</taxon>
        <taxon>Metazoa</taxon>
        <taxon>Ecdysozoa</taxon>
        <taxon>Arthropoda</taxon>
        <taxon>Hexapoda</taxon>
        <taxon>Insecta</taxon>
        <taxon>Pterygota</taxon>
        <taxon>Neoptera</taxon>
        <taxon>Endopterygota</taxon>
        <taxon>Coleoptera</taxon>
        <taxon>Polyphaga</taxon>
        <taxon>Cucujiformia</taxon>
        <taxon>Coccinelloidea</taxon>
        <taxon>Coccinellidae</taxon>
        <taxon>Scymninae</taxon>
        <taxon>Scymnini</taxon>
        <taxon>Cryptolaemus</taxon>
    </lineage>
</organism>
<sequence length="188" mass="21165">MMKITSNYAGDYDETGDDGEYAEDYVDDIVVERGDVEHEEEDVDQDEEDECYEVAEEDDSVDGEEDGYDEEQSCEDVDESDSEDEESNDDGRIRYQLDQNQIIFQLIYVPSHTGIDGNELADSVAKQPLDSDELPIVKLKIAQDKKLKSTKTTLSHGKKTGEEPSPCCNTSNPKAPNISQFQRSESKM</sequence>
<evidence type="ECO:0000313" key="2">
    <source>
        <dbReference type="EMBL" id="KAL3270147.1"/>
    </source>
</evidence>
<feature type="region of interest" description="Disordered" evidence="1">
    <location>
        <begin position="1"/>
        <end position="93"/>
    </location>
</feature>
<feature type="region of interest" description="Disordered" evidence="1">
    <location>
        <begin position="149"/>
        <end position="188"/>
    </location>
</feature>
<feature type="compositionally biased region" description="Acidic residues" evidence="1">
    <location>
        <begin position="37"/>
        <end position="88"/>
    </location>
</feature>
<name>A0ABD2MV71_9CUCU</name>
<evidence type="ECO:0008006" key="4">
    <source>
        <dbReference type="Google" id="ProtNLM"/>
    </source>
</evidence>
<accession>A0ABD2MV71</accession>
<dbReference type="InterPro" id="IPR012337">
    <property type="entry name" value="RNaseH-like_sf"/>
</dbReference>
<protein>
    <recommendedName>
        <fullName evidence="4">RNase H type-1 domain-containing protein</fullName>
    </recommendedName>
</protein>
<proteinExistence type="predicted"/>
<dbReference type="EMBL" id="JABFTP020000021">
    <property type="protein sequence ID" value="KAL3270147.1"/>
    <property type="molecule type" value="Genomic_DNA"/>
</dbReference>
<feature type="compositionally biased region" description="Acidic residues" evidence="1">
    <location>
        <begin position="11"/>
        <end position="29"/>
    </location>
</feature>